<feature type="region of interest" description="Disordered" evidence="1">
    <location>
        <begin position="52"/>
        <end position="91"/>
    </location>
</feature>
<proteinExistence type="predicted"/>
<evidence type="ECO:0000256" key="1">
    <source>
        <dbReference type="SAM" id="MobiDB-lite"/>
    </source>
</evidence>
<evidence type="ECO:0000313" key="2">
    <source>
        <dbReference type="EMBL" id="MET3694214.1"/>
    </source>
</evidence>
<sequence length="91" mass="9968">MMGEADHTELVAEIVRRLLRTRLILDEEEFDFLAGEILFSMGAAAMRKAEDRARSVRRSAESGSLPNVIPFPGPARDARVGSVGDPSKGNR</sequence>
<gene>
    <name evidence="2" type="ORF">ABID43_003773</name>
</gene>
<reference evidence="2 3" key="1">
    <citation type="submission" date="2024-06" db="EMBL/GenBank/DDBJ databases">
        <title>Genomic Encyclopedia of Type Strains, Phase IV (KMG-IV): sequencing the most valuable type-strain genomes for metagenomic binning, comparative biology and taxonomic classification.</title>
        <authorList>
            <person name="Goeker M."/>
        </authorList>
    </citation>
    <scope>NUCLEOTIDE SEQUENCE [LARGE SCALE GENOMIC DNA]</scope>
    <source>
        <strain evidence="2 3">DSM 21331</strain>
    </source>
</reference>
<accession>A0ABV2L9A7</accession>
<evidence type="ECO:0000313" key="3">
    <source>
        <dbReference type="Proteomes" id="UP001549145"/>
    </source>
</evidence>
<dbReference type="EMBL" id="JBEPMM010000012">
    <property type="protein sequence ID" value="MET3694214.1"/>
    <property type="molecule type" value="Genomic_DNA"/>
</dbReference>
<keyword evidence="3" id="KW-1185">Reference proteome</keyword>
<comment type="caution">
    <text evidence="2">The sequence shown here is derived from an EMBL/GenBank/DDBJ whole genome shotgun (WGS) entry which is preliminary data.</text>
</comment>
<dbReference type="Proteomes" id="UP001549145">
    <property type="component" value="Unassembled WGS sequence"/>
</dbReference>
<protein>
    <submittedName>
        <fullName evidence="2">Uncharacterized protein</fullName>
    </submittedName>
</protein>
<dbReference type="RefSeq" id="WP_238282744.1">
    <property type="nucleotide sequence ID" value="NZ_BPQL01000193.1"/>
</dbReference>
<name>A0ABV2L9A7_9HYPH</name>
<organism evidence="2 3">
    <name type="scientific">Methylobacterium goesingense</name>
    <dbReference type="NCBI Taxonomy" id="243690"/>
    <lineage>
        <taxon>Bacteria</taxon>
        <taxon>Pseudomonadati</taxon>
        <taxon>Pseudomonadota</taxon>
        <taxon>Alphaproteobacteria</taxon>
        <taxon>Hyphomicrobiales</taxon>
        <taxon>Methylobacteriaceae</taxon>
        <taxon>Methylobacterium</taxon>
    </lineage>
</organism>